<dbReference type="EMBL" id="CAADFZ010000002">
    <property type="protein sequence ID" value="VFK58190.1"/>
    <property type="molecule type" value="Genomic_DNA"/>
</dbReference>
<proteinExistence type="predicted"/>
<name>A0A450ZWL9_9GAMM</name>
<evidence type="ECO:0000313" key="2">
    <source>
        <dbReference type="EMBL" id="VFK58190.1"/>
    </source>
</evidence>
<organism evidence="2">
    <name type="scientific">Candidatus Kentrum sp. UNK</name>
    <dbReference type="NCBI Taxonomy" id="2126344"/>
    <lineage>
        <taxon>Bacteria</taxon>
        <taxon>Pseudomonadati</taxon>
        <taxon>Pseudomonadota</taxon>
        <taxon>Gammaproteobacteria</taxon>
        <taxon>Candidatus Kentrum</taxon>
    </lineage>
</organism>
<feature type="compositionally biased region" description="Basic and acidic residues" evidence="1">
    <location>
        <begin position="48"/>
        <end position="63"/>
    </location>
</feature>
<feature type="compositionally biased region" description="Basic and acidic residues" evidence="1">
    <location>
        <begin position="26"/>
        <end position="41"/>
    </location>
</feature>
<feature type="region of interest" description="Disordered" evidence="1">
    <location>
        <begin position="1"/>
        <end position="63"/>
    </location>
</feature>
<evidence type="ECO:0000313" key="3">
    <source>
        <dbReference type="EMBL" id="VFK68303.1"/>
    </source>
</evidence>
<sequence length="63" mass="6989">MRKGGTFIIDPHSGKTVEVPAGASREYLKNEQKNARQETQEHTSGQQGKEENPAGEGRDHVRD</sequence>
<dbReference type="EMBL" id="CAADGD010000001">
    <property type="protein sequence ID" value="VFK68303.1"/>
    <property type="molecule type" value="Genomic_DNA"/>
</dbReference>
<evidence type="ECO:0000256" key="1">
    <source>
        <dbReference type="SAM" id="MobiDB-lite"/>
    </source>
</evidence>
<accession>A0A450ZWL9</accession>
<gene>
    <name evidence="2" type="ORF">BECKUNK1418G_GA0071005_100238</name>
    <name evidence="3" type="ORF">BECKUNK1418H_GA0071006_100138</name>
</gene>
<dbReference type="AlphaFoldDB" id="A0A450ZWL9"/>
<reference evidence="2" key="1">
    <citation type="submission" date="2019-02" db="EMBL/GenBank/DDBJ databases">
        <authorList>
            <person name="Gruber-Vodicka R. H."/>
            <person name="Seah K. B. B."/>
        </authorList>
    </citation>
    <scope>NUCLEOTIDE SEQUENCE</scope>
    <source>
        <strain evidence="3">BECK_BY19</strain>
        <strain evidence="2">BECK_BY8</strain>
    </source>
</reference>
<protein>
    <submittedName>
        <fullName evidence="2">Uncharacterized protein</fullName>
    </submittedName>
</protein>